<sequence>YDFQVVRRTAEEQENDKEIFFKNNRKSSDREYNLQNKLADENKKIADINTDLSFENEVLKNDNEELAEEKETLKEEVKELIEQKTIAQKALHFANSALDKAL</sequence>
<name>A0A7Y0SR37_VIBPH</name>
<dbReference type="Proteomes" id="UP000518904">
    <property type="component" value="Unassembled WGS sequence"/>
</dbReference>
<comment type="caution">
    <text evidence="2">The sequence shown here is derived from an EMBL/GenBank/DDBJ whole genome shotgun (WGS) entry which is preliminary data.</text>
</comment>
<protein>
    <submittedName>
        <fullName evidence="2">Uncharacterized protein</fullName>
    </submittedName>
</protein>
<dbReference type="EMBL" id="JABCLB010002861">
    <property type="protein sequence ID" value="NMU88046.1"/>
    <property type="molecule type" value="Genomic_DNA"/>
</dbReference>
<evidence type="ECO:0000313" key="2">
    <source>
        <dbReference type="EMBL" id="NMU88046.1"/>
    </source>
</evidence>
<keyword evidence="1" id="KW-0175">Coiled coil</keyword>
<feature type="coiled-coil region" evidence="1">
    <location>
        <begin position="49"/>
        <end position="90"/>
    </location>
</feature>
<evidence type="ECO:0000313" key="3">
    <source>
        <dbReference type="Proteomes" id="UP000518904"/>
    </source>
</evidence>
<organism evidence="2 3">
    <name type="scientific">Vibrio parahaemolyticus</name>
    <dbReference type="NCBI Taxonomy" id="670"/>
    <lineage>
        <taxon>Bacteria</taxon>
        <taxon>Pseudomonadati</taxon>
        <taxon>Pseudomonadota</taxon>
        <taxon>Gammaproteobacteria</taxon>
        <taxon>Vibrionales</taxon>
        <taxon>Vibrionaceae</taxon>
        <taxon>Vibrio</taxon>
    </lineage>
</organism>
<gene>
    <name evidence="2" type="ORF">HKB16_34960</name>
</gene>
<proteinExistence type="predicted"/>
<reference evidence="2 3" key="1">
    <citation type="submission" date="2020-04" db="EMBL/GenBank/DDBJ databases">
        <title>Whole-genome sequencing of Vibrio spp. from China reveals different genetic environments of blaCTX-M-14 among diverse lineages.</title>
        <authorList>
            <person name="Zheng Z."/>
            <person name="Ye L."/>
            <person name="Chen S."/>
        </authorList>
    </citation>
    <scope>NUCLEOTIDE SEQUENCE [LARGE SCALE GENOMIC DNA]</scope>
    <source>
        <strain evidence="2 3">Vb0551</strain>
    </source>
</reference>
<feature type="non-terminal residue" evidence="2">
    <location>
        <position position="102"/>
    </location>
</feature>
<accession>A0A7Y0SR37</accession>
<evidence type="ECO:0000256" key="1">
    <source>
        <dbReference type="SAM" id="Coils"/>
    </source>
</evidence>
<dbReference type="AlphaFoldDB" id="A0A7Y0SR37"/>
<feature type="non-terminal residue" evidence="2">
    <location>
        <position position="1"/>
    </location>
</feature>